<feature type="region of interest" description="Disordered" evidence="8">
    <location>
        <begin position="23"/>
        <end position="71"/>
    </location>
</feature>
<dbReference type="GO" id="GO:0006412">
    <property type="term" value="P:translation"/>
    <property type="evidence" value="ECO:0007669"/>
    <property type="project" value="InterPro"/>
</dbReference>
<dbReference type="InterPro" id="IPR047988">
    <property type="entry name" value="Ribosomal_uS7m_fungi"/>
</dbReference>
<evidence type="ECO:0000256" key="4">
    <source>
        <dbReference type="ARBA" id="ARBA00023128"/>
    </source>
</evidence>
<dbReference type="InterPro" id="IPR023798">
    <property type="entry name" value="Ribosomal_uS7_dom"/>
</dbReference>
<feature type="domain" description="Small ribosomal subunit protein uS7" evidence="9">
    <location>
        <begin position="174"/>
        <end position="323"/>
    </location>
</feature>
<dbReference type="Gene3D" id="1.10.455.10">
    <property type="entry name" value="Ribosomal protein S7 domain"/>
    <property type="match status" value="1"/>
</dbReference>
<feature type="compositionally biased region" description="Polar residues" evidence="8">
    <location>
        <begin position="26"/>
        <end position="51"/>
    </location>
</feature>
<evidence type="ECO:0000256" key="8">
    <source>
        <dbReference type="SAM" id="MobiDB-lite"/>
    </source>
</evidence>
<accession>A0A438NJF5</accession>
<evidence type="ECO:0000256" key="7">
    <source>
        <dbReference type="ARBA" id="ARBA00039306"/>
    </source>
</evidence>
<sequence length="336" mass="37211">MPPRLSLSTVRSVAYRIKPSIPQKRFAQSMSQQRFASNDASKKQPATTEVGSNFKGATQDPMPHVSEEQAAIDKITGETPPDIEQGTPVQEILARDKEAQKNAPDVLKQDLKNKTPSGSRSYSTSARRSASAELVQFETTQAVGLEYPGAGLGHKFPLPDVSTWTKQNHLKHRYDPVLTQFTKMIMRDGKLSKAQRTMADMLDILRTSPSPQASKLVSPVPQETLSLSPLQYLTSTIDSVAPLVKVKQIKGQLGGGRSMPVPQPLHIKQRRRAAIKWILDAAERRRDVTLAERIAKEVINIAEGKSGAWDRRTLLHKMAIVNRMNIRIGSKGGRRV</sequence>
<dbReference type="InterPro" id="IPR000235">
    <property type="entry name" value="Ribosomal_uS7"/>
</dbReference>
<dbReference type="Proteomes" id="UP000288859">
    <property type="component" value="Unassembled WGS sequence"/>
</dbReference>
<proteinExistence type="inferred from homology"/>
<keyword evidence="4" id="KW-0496">Mitochondrion</keyword>
<comment type="subcellular location">
    <subcellularLocation>
        <location evidence="1">Mitochondrion</location>
    </subcellularLocation>
</comment>
<dbReference type="GO" id="GO:0005739">
    <property type="term" value="C:mitochondrion"/>
    <property type="evidence" value="ECO:0007669"/>
    <property type="project" value="UniProtKB-SubCell"/>
</dbReference>
<evidence type="ECO:0000256" key="6">
    <source>
        <dbReference type="ARBA" id="ARBA00037226"/>
    </source>
</evidence>
<organism evidence="10 11">
    <name type="scientific">Exophiala mesophila</name>
    <name type="common">Black yeast-like fungus</name>
    <dbReference type="NCBI Taxonomy" id="212818"/>
    <lineage>
        <taxon>Eukaryota</taxon>
        <taxon>Fungi</taxon>
        <taxon>Dikarya</taxon>
        <taxon>Ascomycota</taxon>
        <taxon>Pezizomycotina</taxon>
        <taxon>Eurotiomycetes</taxon>
        <taxon>Chaetothyriomycetidae</taxon>
        <taxon>Chaetothyriales</taxon>
        <taxon>Herpotrichiellaceae</taxon>
        <taxon>Exophiala</taxon>
    </lineage>
</organism>
<dbReference type="OrthoDB" id="9972728at2759"/>
<evidence type="ECO:0000313" key="10">
    <source>
        <dbReference type="EMBL" id="RVX75864.1"/>
    </source>
</evidence>
<feature type="region of interest" description="Disordered" evidence="8">
    <location>
        <begin position="99"/>
        <end position="128"/>
    </location>
</feature>
<evidence type="ECO:0000256" key="3">
    <source>
        <dbReference type="ARBA" id="ARBA00022980"/>
    </source>
</evidence>
<reference evidence="10 11" key="1">
    <citation type="submission" date="2017-03" db="EMBL/GenBank/DDBJ databases">
        <title>Genomes of endolithic fungi from Antarctica.</title>
        <authorList>
            <person name="Coleine C."/>
            <person name="Masonjones S."/>
            <person name="Stajich J.E."/>
        </authorList>
    </citation>
    <scope>NUCLEOTIDE SEQUENCE [LARGE SCALE GENOMIC DNA]</scope>
    <source>
        <strain evidence="10 11">CCFEE 6314</strain>
    </source>
</reference>
<evidence type="ECO:0000256" key="1">
    <source>
        <dbReference type="ARBA" id="ARBA00004173"/>
    </source>
</evidence>
<comment type="similarity">
    <text evidence="2">Belongs to the universal ribosomal protein uS7 family.</text>
</comment>
<dbReference type="FunFam" id="1.10.455.10:FF:000006">
    <property type="entry name" value="37S ribosomal protein S7, mitochondrial"/>
    <property type="match status" value="1"/>
</dbReference>
<feature type="compositionally biased region" description="Low complexity" evidence="8">
    <location>
        <begin position="117"/>
        <end position="128"/>
    </location>
</feature>
<dbReference type="GO" id="GO:1990904">
    <property type="term" value="C:ribonucleoprotein complex"/>
    <property type="evidence" value="ECO:0007669"/>
    <property type="project" value="UniProtKB-KW"/>
</dbReference>
<dbReference type="Pfam" id="PF00177">
    <property type="entry name" value="Ribosomal_S7"/>
    <property type="match status" value="1"/>
</dbReference>
<evidence type="ECO:0000256" key="2">
    <source>
        <dbReference type="ARBA" id="ARBA00007151"/>
    </source>
</evidence>
<dbReference type="SUPFAM" id="SSF47973">
    <property type="entry name" value="Ribosomal protein S7"/>
    <property type="match status" value="1"/>
</dbReference>
<gene>
    <name evidence="10" type="ORF">B0A52_00221</name>
</gene>
<comment type="function">
    <text evidence="6">Component of the mitochondrial ribosome (mitoribosome), a dedicated translation machinery responsible for the synthesis of mitochondrial genome-encoded proteins, including at least some of the essential transmembrane subunits of the mitochondrial respiratory chain. The mitoribosomes are attached to the mitochondrial inner membrane and translation products are cotranslationally integrated into the membrane.</text>
</comment>
<dbReference type="PANTHER" id="PTHR11205">
    <property type="entry name" value="RIBOSOMAL PROTEIN S7"/>
    <property type="match status" value="1"/>
</dbReference>
<dbReference type="CDD" id="cd14868">
    <property type="entry name" value="uS7_Mitochondria_Fungi"/>
    <property type="match status" value="1"/>
</dbReference>
<protein>
    <recommendedName>
        <fullName evidence="7">Small ribosomal subunit protein uS7m</fullName>
    </recommendedName>
</protein>
<dbReference type="InterPro" id="IPR036823">
    <property type="entry name" value="Ribosomal_uS7_dom_sf"/>
</dbReference>
<name>A0A438NJF5_EXOME</name>
<dbReference type="AlphaFoldDB" id="A0A438NJF5"/>
<evidence type="ECO:0000313" key="11">
    <source>
        <dbReference type="Proteomes" id="UP000288859"/>
    </source>
</evidence>
<dbReference type="GO" id="GO:0005840">
    <property type="term" value="C:ribosome"/>
    <property type="evidence" value="ECO:0007669"/>
    <property type="project" value="UniProtKB-KW"/>
</dbReference>
<dbReference type="EMBL" id="NAJM01000001">
    <property type="protein sequence ID" value="RVX75864.1"/>
    <property type="molecule type" value="Genomic_DNA"/>
</dbReference>
<keyword evidence="5" id="KW-0687">Ribonucleoprotein</keyword>
<dbReference type="VEuPathDB" id="FungiDB:PV10_01750"/>
<keyword evidence="3" id="KW-0689">Ribosomal protein</keyword>
<evidence type="ECO:0000259" key="9">
    <source>
        <dbReference type="Pfam" id="PF00177"/>
    </source>
</evidence>
<comment type="caution">
    <text evidence="10">The sequence shown here is derived from an EMBL/GenBank/DDBJ whole genome shotgun (WGS) entry which is preliminary data.</text>
</comment>
<evidence type="ECO:0000256" key="5">
    <source>
        <dbReference type="ARBA" id="ARBA00023274"/>
    </source>
</evidence>